<dbReference type="InterPro" id="IPR011009">
    <property type="entry name" value="Kinase-like_dom_sf"/>
</dbReference>
<evidence type="ECO:0000256" key="12">
    <source>
        <dbReference type="SAM" id="Phobius"/>
    </source>
</evidence>
<dbReference type="EC" id="2.7.11.1" evidence="1"/>
<comment type="similarity">
    <text evidence="8">Belongs to the protein kinase superfamily. Ser/Thr protein kinase family. GCN2 subfamily.</text>
</comment>
<keyword evidence="5 14" id="KW-0418">Kinase</keyword>
<evidence type="ECO:0000256" key="4">
    <source>
        <dbReference type="ARBA" id="ARBA00022741"/>
    </source>
</evidence>
<evidence type="ECO:0000256" key="10">
    <source>
        <dbReference type="ARBA" id="ARBA00048977"/>
    </source>
</evidence>
<dbReference type="GO" id="GO:0005737">
    <property type="term" value="C:cytoplasm"/>
    <property type="evidence" value="ECO:0007669"/>
    <property type="project" value="TreeGrafter"/>
</dbReference>
<dbReference type="Proteomes" id="UP000076004">
    <property type="component" value="Unassembled WGS sequence"/>
</dbReference>
<dbReference type="GO" id="GO:0005524">
    <property type="term" value="F:ATP binding"/>
    <property type="evidence" value="ECO:0007669"/>
    <property type="project" value="UniProtKB-KW"/>
</dbReference>
<evidence type="ECO:0000313" key="14">
    <source>
        <dbReference type="EMBL" id="KYO03721.1"/>
    </source>
</evidence>
<dbReference type="RefSeq" id="XP_018643915.1">
    <property type="nucleotide sequence ID" value="XM_018783631.1"/>
</dbReference>
<dbReference type="GO" id="GO:0017148">
    <property type="term" value="P:negative regulation of translation"/>
    <property type="evidence" value="ECO:0007669"/>
    <property type="project" value="UniProtKB-KW"/>
</dbReference>
<evidence type="ECO:0000256" key="9">
    <source>
        <dbReference type="ARBA" id="ARBA00048659"/>
    </source>
</evidence>
<dbReference type="GeneID" id="29774253"/>
<keyword evidence="11" id="KW-0694">RNA-binding</keyword>
<gene>
    <name evidence="14" type="ORF">PGSY75_0107600</name>
</gene>
<keyword evidence="6" id="KW-0067">ATP-binding</keyword>
<keyword evidence="3" id="KW-0808">Transferase</keyword>
<comment type="catalytic activity">
    <reaction evidence="9">
        <text>L-threonyl-[protein] + ATP = O-phospho-L-threonyl-[protein] + ADP + H(+)</text>
        <dbReference type="Rhea" id="RHEA:46608"/>
        <dbReference type="Rhea" id="RHEA-COMP:11060"/>
        <dbReference type="Rhea" id="RHEA-COMP:11605"/>
        <dbReference type="ChEBI" id="CHEBI:15378"/>
        <dbReference type="ChEBI" id="CHEBI:30013"/>
        <dbReference type="ChEBI" id="CHEBI:30616"/>
        <dbReference type="ChEBI" id="CHEBI:61977"/>
        <dbReference type="ChEBI" id="CHEBI:456216"/>
        <dbReference type="EC" id="2.7.11.1"/>
    </reaction>
    <physiologicalReaction direction="left-to-right" evidence="9">
        <dbReference type="Rhea" id="RHEA:46609"/>
    </physiologicalReaction>
</comment>
<reference evidence="14 15" key="1">
    <citation type="journal article" date="2016" name="Nat. Commun.">
        <title>Genomes of cryptic chimpanzee Plasmodium species reveal key evolutionary events leading to human malaria.</title>
        <authorList>
            <person name="Sundararaman S.A."/>
            <person name="Plenderleith L.J."/>
            <person name="Liu W."/>
            <person name="Loy D.E."/>
            <person name="Learn G.H."/>
            <person name="Li Y."/>
            <person name="Shaw K.S."/>
            <person name="Ayouba A."/>
            <person name="Peeters M."/>
            <person name="Speede S."/>
            <person name="Shaw G.M."/>
            <person name="Bushman F.D."/>
            <person name="Brisson D."/>
            <person name="Rayner J.C."/>
            <person name="Sharp P.M."/>
            <person name="Hahn B.H."/>
        </authorList>
    </citation>
    <scope>NUCLEOTIDE SEQUENCE [LARGE SCALE GENOMIC DNA]</scope>
    <source>
        <strain evidence="14 15">SY75</strain>
    </source>
</reference>
<dbReference type="PROSITE" id="PS00108">
    <property type="entry name" value="PROTEIN_KINASE_ST"/>
    <property type="match status" value="1"/>
</dbReference>
<dbReference type="PROSITE" id="PS50011">
    <property type="entry name" value="PROTEIN_KINASE_DOM"/>
    <property type="match status" value="1"/>
</dbReference>
<keyword evidence="12" id="KW-0812">Transmembrane</keyword>
<dbReference type="SMART" id="SM00220">
    <property type="entry name" value="S_TKc"/>
    <property type="match status" value="1"/>
</dbReference>
<sequence length="1205" mass="147890">MLISNRKRRKTYIYNDKYQYVNKKIKDKFIFMCLIGVGGFSCVYKIKKKERKKKYIHHDQNERNKKYVHHDQNERKKKYIHHDQNERNKKYIHHYQNERKKIYIHHDQKENGNNKFYALKKIKFYANPKNLKEQILLNLREIKYLNLLKKYKNIVYLHEYWIEMHKPFYKEKKKIKVNKKKKKIKKQKISLFKDTIKIIKKKKKDKLKKKKKIEFFFKNIQYSSDTDDIKIIFEDADPQKIKNNNNIKDIKQKMEKVYKNNNKKNDKNCVNNNKKKYNVVINKGIEKKYIINKIKINAKKKIYIYRHIYKNMYALFNIKKNSYYRYNNENFKLLKKNNLFINKNQSNIYHSCYYYSSYATTNKFKSLKEKQFTYISSFSSQICCSTIRRKTFSYNQNENYQERKELNKYYNYNSSKCLDKHILNKPSMLYQNKNKHNNNNKKKKDNNIVLNTLQTFYDDSNVYNLENVDAKETKQYNKYNNIESIEEMKNKNNKQIYFIYNNIYTIQNIKYTSYTSDISTIDHINIRNSFSLSNIFSCKTQNKDNNIFCQRHTKFINRLSKNKKNKLSQKKYYINKNKKKNNNKLKKIKIRKMFQMKKKKKKKILKNVNIRRNKNMYMYLSYIKFMIRHNLCNKIHKEFKQLRNNVVRQIILHIFNYKTYPMNHIIKYTCNFYKKEIFLSTCKKRIFFFIIYCFHKSDYVYSRLYGQEIKKKKKTKKIQRIRNIQVQNVRAYKYRPFINNKEYSTDSKQIIYFLLNITLKNYIDYILRKRHFLCSHYHLLIQKKWFIYNTTNVLSYYYLNQRMDNNNLMFNNNFILTNYMDRYTNFFKKKLCNDKIISYDMNQNLPNKYLSLKGDKKINITTTYLYMKIRKILNKYSKRNEDKKNISKNKYSYNNRSFALLSYIKKKHKHNKIYNHIKEKNRYNKKTKYKFNLYIRMEYCKNTLENYINTREHININRNYEIIQMIILGLYYIHNNNIMHRDLKPSNIFISNNNIVKIGDFGLASYDYTYLKNNIRKKRKRKSNNLSYEYDIPKINILNLKKKKNTTPFNITSNNNNNNNKNNIIGEKKEILFKNCCNKNNIHTKEINSNSSFQYFKKKKKNFHYHHTLGIGTKIYAAPEQLLGNKYTKAVDMFSLGLIIVDLFTITKTYMERMKILCNARHRILPDLLIKKYPQVAKLCKNLLSLDYQLRWTSEELYKKKKYIY</sequence>
<dbReference type="GO" id="GO:0004694">
    <property type="term" value="F:eukaryotic translation initiation factor 2alpha kinase activity"/>
    <property type="evidence" value="ECO:0007669"/>
    <property type="project" value="TreeGrafter"/>
</dbReference>
<dbReference type="AlphaFoldDB" id="A0A151LX03"/>
<protein>
    <recommendedName>
        <fullName evidence="1">non-specific serine/threonine protein kinase</fullName>
        <ecNumber evidence="1">2.7.11.1</ecNumber>
    </recommendedName>
</protein>
<evidence type="ECO:0000256" key="11">
    <source>
        <dbReference type="PROSITE-ProRule" id="PRU00182"/>
    </source>
</evidence>
<evidence type="ECO:0000256" key="3">
    <source>
        <dbReference type="ARBA" id="ARBA00022679"/>
    </source>
</evidence>
<evidence type="ECO:0000256" key="2">
    <source>
        <dbReference type="ARBA" id="ARBA00022527"/>
    </source>
</evidence>
<feature type="domain" description="Protein kinase" evidence="13">
    <location>
        <begin position="849"/>
        <end position="1204"/>
    </location>
</feature>
<evidence type="ECO:0000256" key="6">
    <source>
        <dbReference type="ARBA" id="ARBA00022840"/>
    </source>
</evidence>
<dbReference type="GO" id="GO:0003723">
    <property type="term" value="F:RNA binding"/>
    <property type="evidence" value="ECO:0007669"/>
    <property type="project" value="UniProtKB-KW"/>
</dbReference>
<dbReference type="PANTHER" id="PTHR11042">
    <property type="entry name" value="EUKARYOTIC TRANSLATION INITIATION FACTOR 2-ALPHA KINASE EIF2-ALPHA KINASE -RELATED"/>
    <property type="match status" value="1"/>
</dbReference>
<evidence type="ECO:0000313" key="15">
    <source>
        <dbReference type="Proteomes" id="UP000076004"/>
    </source>
</evidence>
<dbReference type="GO" id="GO:0005634">
    <property type="term" value="C:nucleus"/>
    <property type="evidence" value="ECO:0007669"/>
    <property type="project" value="TreeGrafter"/>
</dbReference>
<evidence type="ECO:0000256" key="1">
    <source>
        <dbReference type="ARBA" id="ARBA00012513"/>
    </source>
</evidence>
<evidence type="ECO:0000256" key="8">
    <source>
        <dbReference type="ARBA" id="ARBA00037982"/>
    </source>
</evidence>
<dbReference type="PANTHER" id="PTHR11042:SF160">
    <property type="entry name" value="EUKARYOTIC TRANSLATION INITIATION FACTOR 2-ALPHA KINASE 1"/>
    <property type="match status" value="1"/>
</dbReference>
<dbReference type="Pfam" id="PF00069">
    <property type="entry name" value="Pkinase"/>
    <property type="match status" value="2"/>
</dbReference>
<evidence type="ECO:0000259" key="13">
    <source>
        <dbReference type="PROSITE" id="PS50011"/>
    </source>
</evidence>
<evidence type="ECO:0000256" key="7">
    <source>
        <dbReference type="ARBA" id="ARBA00023193"/>
    </source>
</evidence>
<dbReference type="EMBL" id="LVLB01000002">
    <property type="protein sequence ID" value="KYO03721.1"/>
    <property type="molecule type" value="Genomic_DNA"/>
</dbReference>
<feature type="transmembrane region" description="Helical" evidence="12">
    <location>
        <begin position="29"/>
        <end position="46"/>
    </location>
</feature>
<organism evidence="14 15">
    <name type="scientific">Plasmodium gaboni</name>
    <dbReference type="NCBI Taxonomy" id="647221"/>
    <lineage>
        <taxon>Eukaryota</taxon>
        <taxon>Sar</taxon>
        <taxon>Alveolata</taxon>
        <taxon>Apicomplexa</taxon>
        <taxon>Aconoidasida</taxon>
        <taxon>Haemosporida</taxon>
        <taxon>Plasmodiidae</taxon>
        <taxon>Plasmodium</taxon>
        <taxon>Plasmodium (Laverania)</taxon>
    </lineage>
</organism>
<dbReference type="VEuPathDB" id="PlasmoDB:PGABG01_0106000"/>
<accession>A0A151LX03</accession>
<comment type="caution">
    <text evidence="14">The sequence shown here is derived from an EMBL/GenBank/DDBJ whole genome shotgun (WGS) entry which is preliminary data.</text>
</comment>
<evidence type="ECO:0000256" key="5">
    <source>
        <dbReference type="ARBA" id="ARBA00022777"/>
    </source>
</evidence>
<proteinExistence type="inferred from homology"/>
<comment type="catalytic activity">
    <reaction evidence="10">
        <text>L-seryl-[protein] + ATP = O-phospho-L-seryl-[protein] + ADP + H(+)</text>
        <dbReference type="Rhea" id="RHEA:17989"/>
        <dbReference type="Rhea" id="RHEA-COMP:9863"/>
        <dbReference type="Rhea" id="RHEA-COMP:11604"/>
        <dbReference type="ChEBI" id="CHEBI:15378"/>
        <dbReference type="ChEBI" id="CHEBI:29999"/>
        <dbReference type="ChEBI" id="CHEBI:30616"/>
        <dbReference type="ChEBI" id="CHEBI:83421"/>
        <dbReference type="ChEBI" id="CHEBI:456216"/>
        <dbReference type="EC" id="2.7.11.1"/>
    </reaction>
    <physiologicalReaction direction="left-to-right" evidence="10">
        <dbReference type="Rhea" id="RHEA:17990"/>
    </physiologicalReaction>
</comment>
<keyword evidence="12" id="KW-1133">Transmembrane helix</keyword>
<dbReference type="KEGG" id="pgab:PGSY75_0107600"/>
<keyword evidence="2 14" id="KW-0723">Serine/threonine-protein kinase</keyword>
<dbReference type="InterPro" id="IPR000719">
    <property type="entry name" value="Prot_kinase_dom"/>
</dbReference>
<dbReference type="Gene3D" id="1.10.510.10">
    <property type="entry name" value="Transferase(Phosphotransferase) domain 1"/>
    <property type="match status" value="2"/>
</dbReference>
<dbReference type="SUPFAM" id="SSF56112">
    <property type="entry name" value="Protein kinase-like (PK-like)"/>
    <property type="match status" value="1"/>
</dbReference>
<dbReference type="PROSITE" id="PS50889">
    <property type="entry name" value="S4"/>
    <property type="match status" value="1"/>
</dbReference>
<keyword evidence="4" id="KW-0547">Nucleotide-binding</keyword>
<dbReference type="InterPro" id="IPR008271">
    <property type="entry name" value="Ser/Thr_kinase_AS"/>
</dbReference>
<name>A0A151LX03_9APIC</name>
<dbReference type="InterPro" id="IPR050339">
    <property type="entry name" value="CC_SR_Kinase"/>
</dbReference>
<keyword evidence="7" id="KW-0652">Protein synthesis inhibitor</keyword>
<dbReference type="VEuPathDB" id="PlasmoDB:PGSY75_0107600"/>
<keyword evidence="12" id="KW-0472">Membrane</keyword>